<evidence type="ECO:0000256" key="1">
    <source>
        <dbReference type="SAM" id="MobiDB-lite"/>
    </source>
</evidence>
<evidence type="ECO:0000313" key="3">
    <source>
        <dbReference type="Proteomes" id="UP000278398"/>
    </source>
</evidence>
<dbReference type="InterPro" id="IPR018759">
    <property type="entry name" value="BBP2_2"/>
</dbReference>
<keyword evidence="3" id="KW-1185">Reference proteome</keyword>
<feature type="compositionally biased region" description="Low complexity" evidence="1">
    <location>
        <begin position="214"/>
        <end position="232"/>
    </location>
</feature>
<gene>
    <name evidence="2" type="ORF">EJC49_18845</name>
</gene>
<dbReference type="InterPro" id="IPR011250">
    <property type="entry name" value="OMP/PagP_B-barrel"/>
</dbReference>
<protein>
    <recommendedName>
        <fullName evidence="4">Outer membrane beta-barrel protein</fullName>
    </recommendedName>
</protein>
<organism evidence="2 3">
    <name type="scientific">Aquibium carbonis</name>
    <dbReference type="NCBI Taxonomy" id="2495581"/>
    <lineage>
        <taxon>Bacteria</taxon>
        <taxon>Pseudomonadati</taxon>
        <taxon>Pseudomonadota</taxon>
        <taxon>Alphaproteobacteria</taxon>
        <taxon>Hyphomicrobiales</taxon>
        <taxon>Phyllobacteriaceae</taxon>
        <taxon>Aquibium</taxon>
    </lineage>
</organism>
<accession>A0A3R9Y5S9</accession>
<feature type="region of interest" description="Disordered" evidence="1">
    <location>
        <begin position="190"/>
        <end position="244"/>
    </location>
</feature>
<dbReference type="SUPFAM" id="SSF56925">
    <property type="entry name" value="OMPA-like"/>
    <property type="match status" value="1"/>
</dbReference>
<dbReference type="AlphaFoldDB" id="A0A3R9Y5S9"/>
<dbReference type="EMBL" id="RWKW01000073">
    <property type="protein sequence ID" value="RST84822.1"/>
    <property type="molecule type" value="Genomic_DNA"/>
</dbReference>
<name>A0A3R9Y5S9_9HYPH</name>
<evidence type="ECO:0008006" key="4">
    <source>
        <dbReference type="Google" id="ProtNLM"/>
    </source>
</evidence>
<reference evidence="2 3" key="1">
    <citation type="submission" date="2018-12" db="EMBL/GenBank/DDBJ databases">
        <title>Mesorhizobium carbonis sp. nov., isolated from coal mine water.</title>
        <authorList>
            <person name="Xin W."/>
            <person name="Xu Z."/>
            <person name="Xiang F."/>
            <person name="Zhang J."/>
            <person name="Xi L."/>
            <person name="Liu J."/>
        </authorList>
    </citation>
    <scope>NUCLEOTIDE SEQUENCE [LARGE SCALE GENOMIC DNA]</scope>
    <source>
        <strain evidence="2 3">B2.3</strain>
    </source>
</reference>
<evidence type="ECO:0000313" key="2">
    <source>
        <dbReference type="EMBL" id="RST84822.1"/>
    </source>
</evidence>
<proteinExistence type="predicted"/>
<dbReference type="Pfam" id="PF10082">
    <property type="entry name" value="BBP2_2"/>
    <property type="match status" value="1"/>
</dbReference>
<sequence length="646" mass="69381">MASRASACVLGRCPCMAAVRSMSSETGPRFRTKTCDEVEIESARSGSEGSRHALEQCPCSVQRCLPPSNPRLNPPLTKPVYASLKFARWARSRECSMPLQRPVGKTLVGAGRRILLASLSFVALCAHATAQDATLRGATGLAGTQSQANQASGTSATGALLPPYRPVSAGAVPEDAVDGASLFPFEADEGEAAAPVMPRRTATTRQQRADAQAERTGLGAAVSPASEPEAPATGRAPRVDALDEEVDRRAQAENRRLDPIETGTITPEENPYAPLGLRLGTFDATVTLDQGMLWSSNINSTQNGGEAFVSQSELRLRAVSDWSSHSAEINALGVYQKSVSGEDYKQTELAIDGALSYEISRDTTVRATASYRIAPEAASSPVVLPATDTDPLNHQLSASLGVRHGFGRAVLGLTGSLDRETFSDFEGLCCGTVSQEDRNYTLATLALRAGYEVSPALTPFVEAEIGRRNYDLEQDFAGYRRSADRYALKGGLELDLSEKLNGEISVGWLRESFDDDRLVPVSALLLDGTLNWSPMRGTTLRLTGGTTVEGSTTAADSGSVRYSGNLEVLREVRPSLTVGALGGLAFRDYVNSSATETTLSAEVNATWWMNRYAGLNGRLRHERFDSTLPNRDYRENSIYLGLKLQR</sequence>
<dbReference type="Proteomes" id="UP000278398">
    <property type="component" value="Unassembled WGS sequence"/>
</dbReference>
<dbReference type="OrthoDB" id="7398962at2"/>
<comment type="caution">
    <text evidence="2">The sequence shown here is derived from an EMBL/GenBank/DDBJ whole genome shotgun (WGS) entry which is preliminary data.</text>
</comment>